<keyword evidence="4 7" id="KW-0812">Transmembrane</keyword>
<dbReference type="Pfam" id="PF03994">
    <property type="entry name" value="DUF350"/>
    <property type="match status" value="1"/>
</dbReference>
<dbReference type="AlphaFoldDB" id="A0A2T4YMF8"/>
<evidence type="ECO:0000256" key="5">
    <source>
        <dbReference type="ARBA" id="ARBA00022989"/>
    </source>
</evidence>
<dbReference type="RefSeq" id="WP_031440686.1">
    <property type="nucleotide sequence ID" value="NZ_JAAOYQ010000005.1"/>
</dbReference>
<comment type="subcellular location">
    <subcellularLocation>
        <location evidence="1">Cell membrane</location>
        <topology evidence="1">Multi-pass membrane protein</topology>
    </subcellularLocation>
</comment>
<evidence type="ECO:0000256" key="2">
    <source>
        <dbReference type="ARBA" id="ARBA00005779"/>
    </source>
</evidence>
<name>A0A2T4YMF8_9SPHN</name>
<organism evidence="8 9">
    <name type="scientific">Sphingomonas aerolata</name>
    <dbReference type="NCBI Taxonomy" id="185951"/>
    <lineage>
        <taxon>Bacteria</taxon>
        <taxon>Pseudomonadati</taxon>
        <taxon>Pseudomonadota</taxon>
        <taxon>Alphaproteobacteria</taxon>
        <taxon>Sphingomonadales</taxon>
        <taxon>Sphingomonadaceae</taxon>
        <taxon>Sphingomonas</taxon>
    </lineage>
</organism>
<feature type="transmembrane region" description="Helical" evidence="7">
    <location>
        <begin position="79"/>
        <end position="101"/>
    </location>
</feature>
<keyword evidence="6 7" id="KW-0472">Membrane</keyword>
<evidence type="ECO:0000256" key="7">
    <source>
        <dbReference type="SAM" id="Phobius"/>
    </source>
</evidence>
<dbReference type="PANTHER" id="PTHR40043:SF1">
    <property type="entry name" value="UPF0719 INNER MEMBRANE PROTEIN YJFL"/>
    <property type="match status" value="1"/>
</dbReference>
<comment type="similarity">
    <text evidence="2">Belongs to the UPF0719 family.</text>
</comment>
<evidence type="ECO:0000313" key="9">
    <source>
        <dbReference type="Proteomes" id="UP000240996"/>
    </source>
</evidence>
<evidence type="ECO:0000313" key="8">
    <source>
        <dbReference type="EMBL" id="PTM44593.1"/>
    </source>
</evidence>
<protein>
    <submittedName>
        <fullName evidence="8">Putative membrane protein</fullName>
    </submittedName>
</protein>
<evidence type="ECO:0000256" key="3">
    <source>
        <dbReference type="ARBA" id="ARBA00022475"/>
    </source>
</evidence>
<gene>
    <name evidence="8" type="ORF">C8J24_2800</name>
</gene>
<dbReference type="Proteomes" id="UP000240996">
    <property type="component" value="Unassembled WGS sequence"/>
</dbReference>
<feature type="transmembrane region" description="Helical" evidence="7">
    <location>
        <begin position="49"/>
        <end position="67"/>
    </location>
</feature>
<feature type="transmembrane region" description="Helical" evidence="7">
    <location>
        <begin position="113"/>
        <end position="133"/>
    </location>
</feature>
<feature type="transmembrane region" description="Helical" evidence="7">
    <location>
        <begin position="6"/>
        <end position="28"/>
    </location>
</feature>
<evidence type="ECO:0000256" key="1">
    <source>
        <dbReference type="ARBA" id="ARBA00004651"/>
    </source>
</evidence>
<dbReference type="GO" id="GO:0005886">
    <property type="term" value="C:plasma membrane"/>
    <property type="evidence" value="ECO:0007669"/>
    <property type="project" value="UniProtKB-SubCell"/>
</dbReference>
<keyword evidence="3" id="KW-1003">Cell membrane</keyword>
<comment type="caution">
    <text evidence="8">The sequence shown here is derived from an EMBL/GenBank/DDBJ whole genome shotgun (WGS) entry which is preliminary data.</text>
</comment>
<keyword evidence="9" id="KW-1185">Reference proteome</keyword>
<dbReference type="EMBL" id="PZZN01000003">
    <property type="protein sequence ID" value="PTM44593.1"/>
    <property type="molecule type" value="Genomic_DNA"/>
</dbReference>
<evidence type="ECO:0000256" key="4">
    <source>
        <dbReference type="ARBA" id="ARBA00022692"/>
    </source>
</evidence>
<proteinExistence type="inferred from homology"/>
<dbReference type="PANTHER" id="PTHR40043">
    <property type="entry name" value="UPF0719 INNER MEMBRANE PROTEIN YJFL"/>
    <property type="match status" value="1"/>
</dbReference>
<keyword evidence="5 7" id="KW-1133">Transmembrane helix</keyword>
<evidence type="ECO:0000256" key="6">
    <source>
        <dbReference type="ARBA" id="ARBA00023136"/>
    </source>
</evidence>
<dbReference type="InterPro" id="IPR007140">
    <property type="entry name" value="DUF350"/>
</dbReference>
<reference evidence="8 9" key="1">
    <citation type="submission" date="2018-04" db="EMBL/GenBank/DDBJ databases">
        <title>Genomic Encyclopedia of Type Strains, Phase III (KMG-III): the genomes of soil and plant-associated and newly described type strains.</title>
        <authorList>
            <person name="Whitman W."/>
        </authorList>
    </citation>
    <scope>NUCLEOTIDE SEQUENCE [LARGE SCALE GENOMIC DNA]</scope>
    <source>
        <strain evidence="8 9">NW12</strain>
    </source>
</reference>
<accession>A0A2T4YMF8</accession>
<sequence length="137" mass="14439">MIDYYSFGASAAAFLIAFVAAGLFTIAFKIIFQATTPYNEKALIRDGNTAAAITLGAALLGYVLPLASALTHTVTLVEFAVWAVLAGVIQIVAALVVRRLVMRDIHDRIVRGDIAAATYMGSISLCVGILNAACMTN</sequence>